<keyword evidence="1 4" id="KW-0808">Transferase</keyword>
<organism evidence="4 5">
    <name type="scientific">Dyella solisilvae</name>
    <dbReference type="NCBI Taxonomy" id="1920168"/>
    <lineage>
        <taxon>Bacteria</taxon>
        <taxon>Pseudomonadati</taxon>
        <taxon>Pseudomonadota</taxon>
        <taxon>Gammaproteobacteria</taxon>
        <taxon>Lysobacterales</taxon>
        <taxon>Rhodanobacteraceae</taxon>
        <taxon>Dyella</taxon>
    </lineage>
</organism>
<protein>
    <submittedName>
        <fullName evidence="4">GNAT family N-acetyltransferase</fullName>
    </submittedName>
</protein>
<accession>A0A370K6X5</accession>
<evidence type="ECO:0000259" key="3">
    <source>
        <dbReference type="PROSITE" id="PS51186"/>
    </source>
</evidence>
<dbReference type="CDD" id="cd04301">
    <property type="entry name" value="NAT_SF"/>
    <property type="match status" value="1"/>
</dbReference>
<sequence>MTSVHIRKANIDDAPAVFAIRREAILAQCRDHYPPGDLAIWTSGELSAAFAARVADQFLVALVDGQVVGSGMIDLSTGKIDAVFVHPACMRHGVGRAVMEHLETLARGAGLPAIHLESTLNAAPFYRAQGFEGESQSLYQSSLGVSLACVCMVKHL</sequence>
<name>A0A370K6X5_9GAMM</name>
<dbReference type="PROSITE" id="PS51186">
    <property type="entry name" value="GNAT"/>
    <property type="match status" value="1"/>
</dbReference>
<dbReference type="SUPFAM" id="SSF55729">
    <property type="entry name" value="Acyl-CoA N-acyltransferases (Nat)"/>
    <property type="match status" value="1"/>
</dbReference>
<evidence type="ECO:0000313" key="5">
    <source>
        <dbReference type="Proteomes" id="UP000254711"/>
    </source>
</evidence>
<dbReference type="InterPro" id="IPR000182">
    <property type="entry name" value="GNAT_dom"/>
</dbReference>
<evidence type="ECO:0000256" key="2">
    <source>
        <dbReference type="ARBA" id="ARBA00023315"/>
    </source>
</evidence>
<dbReference type="Gene3D" id="3.40.630.30">
    <property type="match status" value="1"/>
</dbReference>
<dbReference type="GO" id="GO:0016747">
    <property type="term" value="F:acyltransferase activity, transferring groups other than amino-acyl groups"/>
    <property type="evidence" value="ECO:0007669"/>
    <property type="project" value="InterPro"/>
</dbReference>
<dbReference type="InterPro" id="IPR050832">
    <property type="entry name" value="Bact_Acetyltransf"/>
</dbReference>
<dbReference type="EMBL" id="QQSY01000002">
    <property type="protein sequence ID" value="RDI98399.1"/>
    <property type="molecule type" value="Genomic_DNA"/>
</dbReference>
<dbReference type="PANTHER" id="PTHR43877">
    <property type="entry name" value="AMINOALKYLPHOSPHONATE N-ACETYLTRANSFERASE-RELATED-RELATED"/>
    <property type="match status" value="1"/>
</dbReference>
<reference evidence="4 5" key="1">
    <citation type="submission" date="2018-07" db="EMBL/GenBank/DDBJ databases">
        <title>Dyella solisilvae sp. nov., isolated from the pine and broad-leaved mixed forest soil.</title>
        <authorList>
            <person name="Gao Z."/>
            <person name="Qiu L."/>
        </authorList>
    </citation>
    <scope>NUCLEOTIDE SEQUENCE [LARGE SCALE GENOMIC DNA]</scope>
    <source>
        <strain evidence="4 5">DHG54</strain>
    </source>
</reference>
<gene>
    <name evidence="4" type="ORF">DVT68_07610</name>
</gene>
<comment type="caution">
    <text evidence="4">The sequence shown here is derived from an EMBL/GenBank/DDBJ whole genome shotgun (WGS) entry which is preliminary data.</text>
</comment>
<dbReference type="Proteomes" id="UP000254711">
    <property type="component" value="Unassembled WGS sequence"/>
</dbReference>
<evidence type="ECO:0000256" key="1">
    <source>
        <dbReference type="ARBA" id="ARBA00022679"/>
    </source>
</evidence>
<evidence type="ECO:0000313" key="4">
    <source>
        <dbReference type="EMBL" id="RDI98399.1"/>
    </source>
</evidence>
<dbReference type="AlphaFoldDB" id="A0A370K6X5"/>
<dbReference type="OrthoDB" id="7356080at2"/>
<keyword evidence="2" id="KW-0012">Acyltransferase</keyword>
<keyword evidence="5" id="KW-1185">Reference proteome</keyword>
<feature type="domain" description="N-acetyltransferase" evidence="3">
    <location>
        <begin position="4"/>
        <end position="156"/>
    </location>
</feature>
<dbReference type="Pfam" id="PF00583">
    <property type="entry name" value="Acetyltransf_1"/>
    <property type="match status" value="1"/>
</dbReference>
<dbReference type="RefSeq" id="WP_114824495.1">
    <property type="nucleotide sequence ID" value="NZ_QQSY01000002.1"/>
</dbReference>
<dbReference type="InterPro" id="IPR016181">
    <property type="entry name" value="Acyl_CoA_acyltransferase"/>
</dbReference>
<proteinExistence type="predicted"/>
<dbReference type="PANTHER" id="PTHR43877:SF2">
    <property type="entry name" value="AMINOALKYLPHOSPHONATE N-ACETYLTRANSFERASE-RELATED"/>
    <property type="match status" value="1"/>
</dbReference>